<name>A0A926EPL1_9FIRM</name>
<dbReference type="Pfam" id="PF10719">
    <property type="entry name" value="ComFB"/>
    <property type="match status" value="1"/>
</dbReference>
<reference evidence="2" key="1">
    <citation type="submission" date="2020-08" db="EMBL/GenBank/DDBJ databases">
        <title>Genome public.</title>
        <authorList>
            <person name="Liu C."/>
            <person name="Sun Q."/>
        </authorList>
    </citation>
    <scope>NUCLEOTIDE SEQUENCE</scope>
    <source>
        <strain evidence="2">NSJ-64</strain>
    </source>
</reference>
<evidence type="ECO:0000313" key="2">
    <source>
        <dbReference type="EMBL" id="MBC8585803.1"/>
    </source>
</evidence>
<organism evidence="2 3">
    <name type="scientific">Youxingia wuxianensis</name>
    <dbReference type="NCBI Taxonomy" id="2763678"/>
    <lineage>
        <taxon>Bacteria</taxon>
        <taxon>Bacillati</taxon>
        <taxon>Bacillota</taxon>
        <taxon>Clostridia</taxon>
        <taxon>Eubacteriales</taxon>
        <taxon>Oscillospiraceae</taxon>
        <taxon>Youxingia</taxon>
    </lineage>
</organism>
<dbReference type="Proteomes" id="UP000623678">
    <property type="component" value="Unassembled WGS sequence"/>
</dbReference>
<comment type="caution">
    <text evidence="2">The sequence shown here is derived from an EMBL/GenBank/DDBJ whole genome shotgun (WGS) entry which is preliminary data.</text>
</comment>
<feature type="compositionally biased region" description="Low complexity" evidence="1">
    <location>
        <begin position="30"/>
        <end position="41"/>
    </location>
</feature>
<sequence>MAASKKEFDKDYIFSLIMPSAPIASENIQPPSDDSTTGGTDETPAHDSLSILQDRISQITSPAVKLRPAEEFVLTNLMEQLVADRLDEVFFKFNCCRCDKCRRDVAALALNSLPPRYVVVQPDELSSLLQDCSTKDVSSALVKAILYVKNHPNH</sequence>
<feature type="region of interest" description="Disordered" evidence="1">
    <location>
        <begin position="23"/>
        <end position="46"/>
    </location>
</feature>
<gene>
    <name evidence="2" type="ORF">H8705_09415</name>
</gene>
<evidence type="ECO:0000313" key="3">
    <source>
        <dbReference type="Proteomes" id="UP000623678"/>
    </source>
</evidence>
<evidence type="ECO:0000256" key="1">
    <source>
        <dbReference type="SAM" id="MobiDB-lite"/>
    </source>
</evidence>
<dbReference type="RefSeq" id="WP_262395517.1">
    <property type="nucleotide sequence ID" value="NZ_JACRTD010000006.1"/>
</dbReference>
<proteinExistence type="predicted"/>
<dbReference type="AlphaFoldDB" id="A0A926EPL1"/>
<dbReference type="InterPro" id="IPR019657">
    <property type="entry name" value="ComFB"/>
</dbReference>
<protein>
    <submittedName>
        <fullName evidence="2">Late competence development ComFB family protein</fullName>
    </submittedName>
</protein>
<keyword evidence="3" id="KW-1185">Reference proteome</keyword>
<dbReference type="EMBL" id="JACRTD010000006">
    <property type="protein sequence ID" value="MBC8585803.1"/>
    <property type="molecule type" value="Genomic_DNA"/>
</dbReference>
<accession>A0A926EPL1</accession>